<protein>
    <recommendedName>
        <fullName evidence="3">AB hydrolase-1 domain-containing protein</fullName>
    </recommendedName>
</protein>
<reference evidence="4 5" key="1">
    <citation type="submission" date="2018-03" db="EMBL/GenBank/DDBJ databases">
        <title>Genomic Encyclopedia of Archaeal and Bacterial Type Strains, Phase II (KMG-II): from individual species to whole genera.</title>
        <authorList>
            <person name="Goeker M."/>
        </authorList>
    </citation>
    <scope>NUCLEOTIDE SEQUENCE [LARGE SCALE GENOMIC DNA]</scope>
    <source>
        <strain evidence="4 5">ATCC BAA-1496</strain>
    </source>
</reference>
<dbReference type="PANTHER" id="PTHR22946">
    <property type="entry name" value="DIENELACTONE HYDROLASE DOMAIN-CONTAINING PROTEIN-RELATED"/>
    <property type="match status" value="1"/>
</dbReference>
<evidence type="ECO:0000313" key="4">
    <source>
        <dbReference type="EMBL" id="PRY54680.1"/>
    </source>
</evidence>
<evidence type="ECO:0000256" key="1">
    <source>
        <dbReference type="ARBA" id="ARBA00022801"/>
    </source>
</evidence>
<dbReference type="InterPro" id="IPR000073">
    <property type="entry name" value="AB_hydrolase_1"/>
</dbReference>
<keyword evidence="5" id="KW-1185">Reference proteome</keyword>
<dbReference type="InterPro" id="IPR050261">
    <property type="entry name" value="FrsA_esterase"/>
</dbReference>
<accession>A0A2T0U9T4</accession>
<evidence type="ECO:0000313" key="5">
    <source>
        <dbReference type="Proteomes" id="UP000237822"/>
    </source>
</evidence>
<name>A0A2T0U9T4_9MICO</name>
<dbReference type="EMBL" id="PVTI01000024">
    <property type="protein sequence ID" value="PRY54680.1"/>
    <property type="molecule type" value="Genomic_DNA"/>
</dbReference>
<evidence type="ECO:0000259" key="3">
    <source>
        <dbReference type="Pfam" id="PF12697"/>
    </source>
</evidence>
<dbReference type="PANTHER" id="PTHR22946:SF9">
    <property type="entry name" value="POLYKETIDE TRANSFERASE AF380"/>
    <property type="match status" value="1"/>
</dbReference>
<proteinExistence type="inferred from homology"/>
<keyword evidence="1" id="KW-0378">Hydrolase</keyword>
<dbReference type="GO" id="GO:0052689">
    <property type="term" value="F:carboxylic ester hydrolase activity"/>
    <property type="evidence" value="ECO:0007669"/>
    <property type="project" value="UniProtKB-ARBA"/>
</dbReference>
<dbReference type="Pfam" id="PF12697">
    <property type="entry name" value="Abhydrolase_6"/>
    <property type="match status" value="1"/>
</dbReference>
<feature type="domain" description="AB hydrolase-1" evidence="3">
    <location>
        <begin position="168"/>
        <end position="345"/>
    </location>
</feature>
<dbReference type="AlphaFoldDB" id="A0A2T0U9T4"/>
<dbReference type="OrthoDB" id="8111537at2"/>
<dbReference type="Proteomes" id="UP000237822">
    <property type="component" value="Unassembled WGS sequence"/>
</dbReference>
<gene>
    <name evidence="4" type="ORF">BCF74_12411</name>
</gene>
<dbReference type="InterPro" id="IPR029058">
    <property type="entry name" value="AB_hydrolase_fold"/>
</dbReference>
<organism evidence="4 5">
    <name type="scientific">Knoellia remsis</name>
    <dbReference type="NCBI Taxonomy" id="407159"/>
    <lineage>
        <taxon>Bacteria</taxon>
        <taxon>Bacillati</taxon>
        <taxon>Actinomycetota</taxon>
        <taxon>Actinomycetes</taxon>
        <taxon>Micrococcales</taxon>
        <taxon>Intrasporangiaceae</taxon>
        <taxon>Knoellia</taxon>
    </lineage>
</organism>
<dbReference type="SUPFAM" id="SSF53474">
    <property type="entry name" value="alpha/beta-Hydrolases"/>
    <property type="match status" value="1"/>
</dbReference>
<dbReference type="Gene3D" id="3.40.50.1820">
    <property type="entry name" value="alpha/beta hydrolase"/>
    <property type="match status" value="1"/>
</dbReference>
<sequence>MPERSSLVRAGRAAAAVGATTTAASAVGSLAGAAYFARRVLTPERERPDDTEVLEVRDGGRRVLLSATPETVVPGRYGLWLDGGAGHVRLGDLTDADVAEGTVERKVLGVDVGTLEPGGARFDGYFYSGTPRSALGLPFENVEIDGELGSMPAWLVPPAAGDGRRWAVLVHGRGARREETLRALPTLHRAGWTSLVPTYRNDPGVPAGPDGRYNLGLSEWRDIESAIAYAVPAGAREVVLFGWSMGGAIVLQVLDRSELADRVSRVVLDGPVIDWGDVIDHHARLHRVPGTVSALSRSMMGSRWGKRLVGVHESVDVARTDWVRRADELRHPMLLIHSADDEFVPVGPSRLLAQHRPDLVTFEEWRVARHCKEWNTDVPRWERVVADYLG</sequence>
<evidence type="ECO:0000256" key="2">
    <source>
        <dbReference type="ARBA" id="ARBA00038115"/>
    </source>
</evidence>
<dbReference type="RefSeq" id="WP_106298448.1">
    <property type="nucleotide sequence ID" value="NZ_PVTI01000024.1"/>
</dbReference>
<comment type="caution">
    <text evidence="4">The sequence shown here is derived from an EMBL/GenBank/DDBJ whole genome shotgun (WGS) entry which is preliminary data.</text>
</comment>
<comment type="similarity">
    <text evidence="2">Belongs to the AB hydrolase superfamily. FUS2 hydrolase family.</text>
</comment>